<organism evidence="3 4">
    <name type="scientific">Agromyces flavus</name>
    <dbReference type="NCBI Taxonomy" id="589382"/>
    <lineage>
        <taxon>Bacteria</taxon>
        <taxon>Bacillati</taxon>
        <taxon>Actinomycetota</taxon>
        <taxon>Actinomycetes</taxon>
        <taxon>Micrococcales</taxon>
        <taxon>Microbacteriaceae</taxon>
        <taxon>Agromyces</taxon>
    </lineage>
</organism>
<accession>A0A1H1MRQ7</accession>
<reference evidence="4" key="1">
    <citation type="submission" date="2016-10" db="EMBL/GenBank/DDBJ databases">
        <authorList>
            <person name="Varghese N."/>
            <person name="Submissions S."/>
        </authorList>
    </citation>
    <scope>NUCLEOTIDE SEQUENCE [LARGE SCALE GENOMIC DNA]</scope>
    <source>
        <strain evidence="4">CPCC 202695</strain>
    </source>
</reference>
<dbReference type="InterPro" id="IPR050700">
    <property type="entry name" value="YIM1/Zinc_Alcohol_DH_Fams"/>
</dbReference>
<evidence type="ECO:0000259" key="1">
    <source>
        <dbReference type="SMART" id="SM00829"/>
    </source>
</evidence>
<feature type="domain" description="Enoyl reductase (ER)" evidence="1">
    <location>
        <begin position="10"/>
        <end position="319"/>
    </location>
</feature>
<dbReference type="InterPro" id="IPR013154">
    <property type="entry name" value="ADH-like_N"/>
</dbReference>
<dbReference type="InterPro" id="IPR011032">
    <property type="entry name" value="GroES-like_sf"/>
</dbReference>
<dbReference type="EMBL" id="SODL02000007">
    <property type="protein sequence ID" value="MCP2369219.1"/>
    <property type="molecule type" value="Genomic_DNA"/>
</dbReference>
<evidence type="ECO:0000313" key="5">
    <source>
        <dbReference type="Proteomes" id="UP000893823"/>
    </source>
</evidence>
<reference evidence="2" key="3">
    <citation type="submission" date="2022-06" db="EMBL/GenBank/DDBJ databases">
        <title>Genomic Encyclopedia of Type Strains, Phase III (KMG-III): the genomes of soil and plant-associated and newly described type strains.</title>
        <authorList>
            <person name="Whitman W."/>
        </authorList>
    </citation>
    <scope>NUCLEOTIDE SEQUENCE</scope>
    <source>
        <strain evidence="2">CPCC 202695</strain>
    </source>
</reference>
<dbReference type="SUPFAM" id="SSF50129">
    <property type="entry name" value="GroES-like"/>
    <property type="match status" value="1"/>
</dbReference>
<proteinExistence type="predicted"/>
<dbReference type="CDD" id="cd08267">
    <property type="entry name" value="MDR1"/>
    <property type="match status" value="1"/>
</dbReference>
<dbReference type="Proteomes" id="UP000199482">
    <property type="component" value="Chromosome I"/>
</dbReference>
<dbReference type="InterPro" id="IPR020843">
    <property type="entry name" value="ER"/>
</dbReference>
<gene>
    <name evidence="2" type="ORF">BCL57_003402</name>
    <name evidence="3" type="ORF">SAMN04489721_0466</name>
</gene>
<dbReference type="SUPFAM" id="SSF51735">
    <property type="entry name" value="NAD(P)-binding Rossmann-fold domains"/>
    <property type="match status" value="1"/>
</dbReference>
<dbReference type="Pfam" id="PF13602">
    <property type="entry name" value="ADH_zinc_N_2"/>
    <property type="match status" value="1"/>
</dbReference>
<dbReference type="PANTHER" id="PTHR11695">
    <property type="entry name" value="ALCOHOL DEHYDROGENASE RELATED"/>
    <property type="match status" value="1"/>
</dbReference>
<dbReference type="Gene3D" id="3.40.50.720">
    <property type="entry name" value="NAD(P)-binding Rossmann-like Domain"/>
    <property type="match status" value="1"/>
</dbReference>
<dbReference type="PANTHER" id="PTHR11695:SF294">
    <property type="entry name" value="RETICULON-4-INTERACTING PROTEIN 1, MITOCHONDRIAL"/>
    <property type="match status" value="1"/>
</dbReference>
<dbReference type="InterPro" id="IPR036291">
    <property type="entry name" value="NAD(P)-bd_dom_sf"/>
</dbReference>
<dbReference type="GO" id="GO:0016491">
    <property type="term" value="F:oxidoreductase activity"/>
    <property type="evidence" value="ECO:0007669"/>
    <property type="project" value="InterPro"/>
</dbReference>
<reference evidence="3" key="2">
    <citation type="submission" date="2016-10" db="EMBL/GenBank/DDBJ databases">
        <authorList>
            <person name="de Groot N.N."/>
        </authorList>
    </citation>
    <scope>NUCLEOTIDE SEQUENCE [LARGE SCALE GENOMIC DNA]</scope>
    <source>
        <strain evidence="3">CPCC 202695</strain>
    </source>
</reference>
<dbReference type="SMART" id="SM00829">
    <property type="entry name" value="PKS_ER"/>
    <property type="match status" value="1"/>
</dbReference>
<sequence>MRAVVQEGYGGPEVIRVAEVPEPVPGPRDAAIRVHAAGVHAGDVRIMRGEPLMIRAVFGRRRPRKPVIGRDVVGTVVAVGSEVDGFAVGDRVFTEADQGGFAEVVVVDAPHVRRAPANLDDEHAAVIPVSGTTALQGLRLAKAAAGDRVLVIGASGGVGTYTVQLAAGLGAEVTGVASAAKADHVRAAGATHVIDYRTTDVTEQGERYDVVFDLVGDHPLRAMRRILAPHGTLVLSSGGGTRVLGPLGRIVRASLLDLFTRQRLRPLAARRDGDDLDELRRLAEEGTLRPVVDRVMPIDRAADALALLESGAVRGKIALRGFDHPGPAAAADHAVQPSSTAP</sequence>
<dbReference type="STRING" id="589382.SAMN04489721_0466"/>
<evidence type="ECO:0000313" key="4">
    <source>
        <dbReference type="Proteomes" id="UP000199482"/>
    </source>
</evidence>
<name>A0A1H1MRQ7_9MICO</name>
<dbReference type="Gene3D" id="3.90.180.10">
    <property type="entry name" value="Medium-chain alcohol dehydrogenases, catalytic domain"/>
    <property type="match status" value="1"/>
</dbReference>
<dbReference type="Pfam" id="PF08240">
    <property type="entry name" value="ADH_N"/>
    <property type="match status" value="1"/>
</dbReference>
<dbReference type="RefSeq" id="WP_092668940.1">
    <property type="nucleotide sequence ID" value="NZ_BMDN01000007.1"/>
</dbReference>
<dbReference type="AlphaFoldDB" id="A0A1H1MRQ7"/>
<evidence type="ECO:0000313" key="3">
    <source>
        <dbReference type="EMBL" id="SDR89541.1"/>
    </source>
</evidence>
<dbReference type="EMBL" id="LT629755">
    <property type="protein sequence ID" value="SDR89541.1"/>
    <property type="molecule type" value="Genomic_DNA"/>
</dbReference>
<evidence type="ECO:0000313" key="2">
    <source>
        <dbReference type="EMBL" id="MCP2369219.1"/>
    </source>
</evidence>
<dbReference type="Proteomes" id="UP000893823">
    <property type="component" value="Unassembled WGS sequence"/>
</dbReference>
<keyword evidence="5" id="KW-1185">Reference proteome</keyword>
<protein>
    <submittedName>
        <fullName evidence="2 3">NADPH:quinone reductase</fullName>
    </submittedName>
</protein>